<reference evidence="1 2" key="1">
    <citation type="submission" date="2017-10" db="EMBL/GenBank/DDBJ databases">
        <title>Sequencing the genomes of 1000 actinobacteria strains.</title>
        <authorList>
            <person name="Klenk H.-P."/>
        </authorList>
    </citation>
    <scope>NUCLEOTIDE SEQUENCE [LARGE SCALE GENOMIC DNA]</scope>
    <source>
        <strain evidence="1 2">DSM 46092</strain>
    </source>
</reference>
<name>A0A2A9G2J1_9PSEU</name>
<evidence type="ECO:0000313" key="1">
    <source>
        <dbReference type="EMBL" id="PFG57121.1"/>
    </source>
</evidence>
<keyword evidence="2" id="KW-1185">Reference proteome</keyword>
<dbReference type="RefSeq" id="WP_098509763.1">
    <property type="nucleotide sequence ID" value="NZ_JBIAKZ010000007.1"/>
</dbReference>
<dbReference type="AlphaFoldDB" id="A0A2A9G2J1"/>
<protein>
    <submittedName>
        <fullName evidence="1">Excreted virulence factor EspC (Type VII ESX diderm)</fullName>
    </submittedName>
</protein>
<proteinExistence type="predicted"/>
<dbReference type="EMBL" id="PDJK01000001">
    <property type="protein sequence ID" value="PFG57121.1"/>
    <property type="molecule type" value="Genomic_DNA"/>
</dbReference>
<evidence type="ECO:0000313" key="2">
    <source>
        <dbReference type="Proteomes" id="UP000243542"/>
    </source>
</evidence>
<accession>A0A2A9G2J1</accession>
<dbReference type="Proteomes" id="UP000243542">
    <property type="component" value="Unassembled WGS sequence"/>
</dbReference>
<sequence length="105" mass="10909">MSGYQVVIDKLRETGRAASRVADGMRGVDCAAALPGGDAGMPGAACVGKLAALRQAWTWREDSIRTRLRSHASSLSMAVDAYTAHEDQAARDLGAAPPAGMRGPV</sequence>
<organism evidence="1 2">
    <name type="scientific">Amycolatopsis sulphurea</name>
    <dbReference type="NCBI Taxonomy" id="76022"/>
    <lineage>
        <taxon>Bacteria</taxon>
        <taxon>Bacillati</taxon>
        <taxon>Actinomycetota</taxon>
        <taxon>Actinomycetes</taxon>
        <taxon>Pseudonocardiales</taxon>
        <taxon>Pseudonocardiaceae</taxon>
        <taxon>Amycolatopsis</taxon>
    </lineage>
</organism>
<comment type="caution">
    <text evidence="1">The sequence shown here is derived from an EMBL/GenBank/DDBJ whole genome shotgun (WGS) entry which is preliminary data.</text>
</comment>
<gene>
    <name evidence="1" type="ORF">ATK36_0680</name>
</gene>